<organism evidence="2 3">
    <name type="scientific">Lactobacillus porci</name>
    <dbReference type="NCBI Taxonomy" id="2012477"/>
    <lineage>
        <taxon>Bacteria</taxon>
        <taxon>Bacillati</taxon>
        <taxon>Bacillota</taxon>
        <taxon>Bacilli</taxon>
        <taxon>Lactobacillales</taxon>
        <taxon>Lactobacillaceae</taxon>
        <taxon>Lactobacillus</taxon>
    </lineage>
</organism>
<keyword evidence="1" id="KW-0472">Membrane</keyword>
<feature type="transmembrane region" description="Helical" evidence="1">
    <location>
        <begin position="86"/>
        <end position="107"/>
    </location>
</feature>
<proteinExistence type="predicted"/>
<dbReference type="Proteomes" id="UP000438120">
    <property type="component" value="Unassembled WGS sequence"/>
</dbReference>
<evidence type="ECO:0000313" key="3">
    <source>
        <dbReference type="Proteomes" id="UP000438120"/>
    </source>
</evidence>
<evidence type="ECO:0000256" key="1">
    <source>
        <dbReference type="SAM" id="Phobius"/>
    </source>
</evidence>
<evidence type="ECO:0008006" key="4">
    <source>
        <dbReference type="Google" id="ProtNLM"/>
    </source>
</evidence>
<reference evidence="2 3" key="1">
    <citation type="submission" date="2019-08" db="EMBL/GenBank/DDBJ databases">
        <title>In-depth cultivation of the pig gut microbiome towards novel bacterial diversity and tailored functional studies.</title>
        <authorList>
            <person name="Wylensek D."/>
            <person name="Hitch T.C.A."/>
            <person name="Clavel T."/>
        </authorList>
    </citation>
    <scope>NUCLEOTIDE SEQUENCE [LARGE SCALE GENOMIC DNA]</scope>
    <source>
        <strain evidence="2 3">Bifido-178-WT-2B</strain>
    </source>
</reference>
<feature type="transmembrane region" description="Helical" evidence="1">
    <location>
        <begin position="113"/>
        <end position="138"/>
    </location>
</feature>
<keyword evidence="3" id="KW-1185">Reference proteome</keyword>
<accession>A0A6A8MEZ6</accession>
<keyword evidence="1" id="KW-0812">Transmembrane</keyword>
<comment type="caution">
    <text evidence="2">The sequence shown here is derived from an EMBL/GenBank/DDBJ whole genome shotgun (WGS) entry which is preliminary data.</text>
</comment>
<protein>
    <recommendedName>
        <fullName evidence="4">DUF1700 domain-containing protein</fullName>
    </recommendedName>
</protein>
<keyword evidence="1" id="KW-1133">Transmembrane helix</keyword>
<gene>
    <name evidence="2" type="ORF">FYJ62_06880</name>
</gene>
<name>A0A6A8MEZ6_9LACO</name>
<sequence>MTKEDATMTDMLSNYLDQVDRDLGSLSLSERTALLKELKANLLERIAAGESPQEALEHLGAPDQVAALLEKAMLQKENLSASDMRLIWSLAIMAALFVALAGVFLYADLTHGSIWAGLSICGWITFAFCLSMIILALVKEIHE</sequence>
<dbReference type="AlphaFoldDB" id="A0A6A8MEZ6"/>
<dbReference type="EMBL" id="VUMX01000017">
    <property type="protein sequence ID" value="MST87361.1"/>
    <property type="molecule type" value="Genomic_DNA"/>
</dbReference>
<evidence type="ECO:0000313" key="2">
    <source>
        <dbReference type="EMBL" id="MST87361.1"/>
    </source>
</evidence>
<dbReference type="Pfam" id="PF22564">
    <property type="entry name" value="HAAS"/>
    <property type="match status" value="1"/>
</dbReference>